<sequence>MQVKIENGKLLQAMSLLFNLPLKGKQSRHRTKLIKLLEARSKEVEEQRIELAKEHSNKDEDGNPKSSDGKYDIKNMEAFKKDLQELYEEELVIEGGDNHGMLKTVKQILFNCEQEFKGIDATIYDYLCDQFEGVEDK</sequence>
<dbReference type="KEGG" id="bcoh:BC6307_17885"/>
<dbReference type="EMBL" id="CP018866">
    <property type="protein sequence ID" value="AST92998.1"/>
    <property type="molecule type" value="Genomic_DNA"/>
</dbReference>
<dbReference type="Proteomes" id="UP000215224">
    <property type="component" value="Chromosome"/>
</dbReference>
<dbReference type="Pfam" id="PF07761">
    <property type="entry name" value="DUF1617"/>
    <property type="match status" value="1"/>
</dbReference>
<dbReference type="InterPro" id="IPR011675">
    <property type="entry name" value="DUF1617"/>
</dbReference>
<evidence type="ECO:0000313" key="2">
    <source>
        <dbReference type="EMBL" id="AST92998.1"/>
    </source>
</evidence>
<gene>
    <name evidence="2" type="ORF">BC6307_17885</name>
</gene>
<keyword evidence="3" id="KW-1185">Reference proteome</keyword>
<evidence type="ECO:0008006" key="4">
    <source>
        <dbReference type="Google" id="ProtNLM"/>
    </source>
</evidence>
<organism evidence="2 3">
    <name type="scientific">Sutcliffiella cohnii</name>
    <dbReference type="NCBI Taxonomy" id="33932"/>
    <lineage>
        <taxon>Bacteria</taxon>
        <taxon>Bacillati</taxon>
        <taxon>Bacillota</taxon>
        <taxon>Bacilli</taxon>
        <taxon>Bacillales</taxon>
        <taxon>Bacillaceae</taxon>
        <taxon>Sutcliffiella</taxon>
    </lineage>
</organism>
<reference evidence="2 3" key="1">
    <citation type="submission" date="2016-12" db="EMBL/GenBank/DDBJ databases">
        <title>The whole genome sequencing and assembly of Bacillus cohnii DSM 6307T strain.</title>
        <authorList>
            <person name="Lee Y.-J."/>
            <person name="Yi H."/>
            <person name="Bahn Y.-S."/>
            <person name="Kim J.F."/>
            <person name="Lee D.-W."/>
        </authorList>
    </citation>
    <scope>NUCLEOTIDE SEQUENCE [LARGE SCALE GENOMIC DNA]</scope>
    <source>
        <strain evidence="2 3">DSM 6307</strain>
    </source>
</reference>
<dbReference type="STRING" id="1314751.GCA_001591425_00817"/>
<dbReference type="AlphaFoldDB" id="A0A223KUJ5"/>
<proteinExistence type="predicted"/>
<protein>
    <recommendedName>
        <fullName evidence="4">DUF1617 family protein</fullName>
    </recommendedName>
</protein>
<accession>A0A223KUJ5</accession>
<feature type="region of interest" description="Disordered" evidence="1">
    <location>
        <begin position="49"/>
        <end position="72"/>
    </location>
</feature>
<name>A0A223KUJ5_9BACI</name>
<dbReference type="RefSeq" id="WP_084380206.1">
    <property type="nucleotide sequence ID" value="NZ_CP018866.1"/>
</dbReference>
<evidence type="ECO:0000256" key="1">
    <source>
        <dbReference type="SAM" id="MobiDB-lite"/>
    </source>
</evidence>
<evidence type="ECO:0000313" key="3">
    <source>
        <dbReference type="Proteomes" id="UP000215224"/>
    </source>
</evidence>